<proteinExistence type="predicted"/>
<feature type="non-terminal residue" evidence="2">
    <location>
        <position position="1"/>
    </location>
</feature>
<evidence type="ECO:0000313" key="2">
    <source>
        <dbReference type="EMBL" id="CAK0813397.1"/>
    </source>
</evidence>
<dbReference type="SMART" id="SM00213">
    <property type="entry name" value="UBQ"/>
    <property type="match status" value="1"/>
</dbReference>
<dbReference type="SUPFAM" id="SSF54236">
    <property type="entry name" value="Ubiquitin-like"/>
    <property type="match status" value="1"/>
</dbReference>
<dbReference type="InterPro" id="IPR029071">
    <property type="entry name" value="Ubiquitin-like_domsf"/>
</dbReference>
<sequence length="133" mass="14826">EKGLDGTTVPMEVYVKTQRGDVFSLEVTLADTVALLKEQLARVEGSPAQSQRLMWKGFNMQDERTLASYEVRHGAVIVLAPRLRDWAESKPRRAQFSARRGLEPRFMCRPLGRSAMSLGDTLGSNSLGFWLAG</sequence>
<protein>
    <recommendedName>
        <fullName evidence="1">Ubiquitin-like domain-containing protein</fullName>
    </recommendedName>
</protein>
<dbReference type="Proteomes" id="UP001189429">
    <property type="component" value="Unassembled WGS sequence"/>
</dbReference>
<gene>
    <name evidence="2" type="ORF">PCOR1329_LOCUS17344</name>
</gene>
<dbReference type="Gene3D" id="3.10.20.90">
    <property type="entry name" value="Phosphatidylinositol 3-kinase Catalytic Subunit, Chain A, domain 1"/>
    <property type="match status" value="1"/>
</dbReference>
<dbReference type="PANTHER" id="PTHR10621:SF0">
    <property type="entry name" value="UV EXCISION REPAIR PROTEIN RAD23"/>
    <property type="match status" value="1"/>
</dbReference>
<dbReference type="Pfam" id="PF00240">
    <property type="entry name" value="ubiquitin"/>
    <property type="match status" value="1"/>
</dbReference>
<evidence type="ECO:0000313" key="3">
    <source>
        <dbReference type="Proteomes" id="UP001189429"/>
    </source>
</evidence>
<accession>A0ABN9R811</accession>
<dbReference type="EMBL" id="CAUYUJ010005369">
    <property type="protein sequence ID" value="CAK0813397.1"/>
    <property type="molecule type" value="Genomic_DNA"/>
</dbReference>
<organism evidence="2 3">
    <name type="scientific">Prorocentrum cordatum</name>
    <dbReference type="NCBI Taxonomy" id="2364126"/>
    <lineage>
        <taxon>Eukaryota</taxon>
        <taxon>Sar</taxon>
        <taxon>Alveolata</taxon>
        <taxon>Dinophyceae</taxon>
        <taxon>Prorocentrales</taxon>
        <taxon>Prorocentraceae</taxon>
        <taxon>Prorocentrum</taxon>
    </lineage>
</organism>
<feature type="domain" description="Ubiquitin-like" evidence="1">
    <location>
        <begin position="11"/>
        <end position="86"/>
    </location>
</feature>
<dbReference type="CDD" id="cd17039">
    <property type="entry name" value="Ubl_ubiquitin_like"/>
    <property type="match status" value="1"/>
</dbReference>
<reference evidence="2" key="1">
    <citation type="submission" date="2023-10" db="EMBL/GenBank/DDBJ databases">
        <authorList>
            <person name="Chen Y."/>
            <person name="Shah S."/>
            <person name="Dougan E. K."/>
            <person name="Thang M."/>
            <person name="Chan C."/>
        </authorList>
    </citation>
    <scope>NUCLEOTIDE SEQUENCE [LARGE SCALE GENOMIC DNA]</scope>
</reference>
<dbReference type="InterPro" id="IPR019956">
    <property type="entry name" value="Ubiquitin_dom"/>
</dbReference>
<keyword evidence="3" id="KW-1185">Reference proteome</keyword>
<dbReference type="InterPro" id="IPR000626">
    <property type="entry name" value="Ubiquitin-like_dom"/>
</dbReference>
<dbReference type="PRINTS" id="PR00348">
    <property type="entry name" value="UBIQUITIN"/>
</dbReference>
<comment type="caution">
    <text evidence="2">The sequence shown here is derived from an EMBL/GenBank/DDBJ whole genome shotgun (WGS) entry which is preliminary data.</text>
</comment>
<dbReference type="PROSITE" id="PS50053">
    <property type="entry name" value="UBIQUITIN_2"/>
    <property type="match status" value="1"/>
</dbReference>
<evidence type="ECO:0000259" key="1">
    <source>
        <dbReference type="PROSITE" id="PS50053"/>
    </source>
</evidence>
<dbReference type="PANTHER" id="PTHR10621">
    <property type="entry name" value="UV EXCISION REPAIR PROTEIN RAD23"/>
    <property type="match status" value="1"/>
</dbReference>
<name>A0ABN9R811_9DINO</name>